<evidence type="ECO:0000256" key="2">
    <source>
        <dbReference type="ARBA" id="ARBA00015978"/>
    </source>
</evidence>
<dbReference type="EMBL" id="FNHS01000003">
    <property type="protein sequence ID" value="SDM77173.1"/>
    <property type="molecule type" value="Genomic_DNA"/>
</dbReference>
<comment type="function">
    <text evidence="1">The reaction center of purple bacteria contains a tightly bound cytochrome molecule which re-reduces the photo oxidized primary electron donor.</text>
</comment>
<feature type="region of interest" description="Disordered" evidence="9">
    <location>
        <begin position="344"/>
        <end position="375"/>
    </location>
</feature>
<organism evidence="10 11">
    <name type="scientific">Methylobacterium phyllostachyos</name>
    <dbReference type="NCBI Taxonomy" id="582672"/>
    <lineage>
        <taxon>Bacteria</taxon>
        <taxon>Pseudomonadati</taxon>
        <taxon>Pseudomonadota</taxon>
        <taxon>Alphaproteobacteria</taxon>
        <taxon>Hyphomicrobiales</taxon>
        <taxon>Methylobacteriaceae</taxon>
        <taxon>Methylobacterium</taxon>
    </lineage>
</organism>
<keyword evidence="5" id="KW-0349">Heme</keyword>
<keyword evidence="8" id="KW-0408">Iron</keyword>
<protein>
    <recommendedName>
        <fullName evidence="2">Photosynthetic reaction center cytochrome c subunit</fullName>
    </recommendedName>
</protein>
<evidence type="ECO:0000256" key="9">
    <source>
        <dbReference type="SAM" id="MobiDB-lite"/>
    </source>
</evidence>
<keyword evidence="6" id="KW-0479">Metal-binding</keyword>
<dbReference type="GO" id="GO:0009055">
    <property type="term" value="F:electron transfer activity"/>
    <property type="evidence" value="ECO:0007669"/>
    <property type="project" value="InterPro"/>
</dbReference>
<evidence type="ECO:0000256" key="3">
    <source>
        <dbReference type="ARBA" id="ARBA00022448"/>
    </source>
</evidence>
<accession>A0A1G9VYF8</accession>
<dbReference type="Gene3D" id="1.10.468.10">
    <property type="entry name" value="Photosynthetic Reaction Center, subunit C, domain 2"/>
    <property type="match status" value="2"/>
</dbReference>
<name>A0A1G9VYF8_9HYPH</name>
<evidence type="ECO:0000256" key="6">
    <source>
        <dbReference type="ARBA" id="ARBA00022723"/>
    </source>
</evidence>
<evidence type="ECO:0000256" key="1">
    <source>
        <dbReference type="ARBA" id="ARBA00003196"/>
    </source>
</evidence>
<dbReference type="RefSeq" id="WP_091714423.1">
    <property type="nucleotide sequence ID" value="NZ_FNHS01000003.1"/>
</dbReference>
<evidence type="ECO:0000256" key="5">
    <source>
        <dbReference type="ARBA" id="ARBA00022617"/>
    </source>
</evidence>
<dbReference type="SUPFAM" id="SSF48695">
    <property type="entry name" value="Multiheme cytochromes"/>
    <property type="match status" value="1"/>
</dbReference>
<dbReference type="AlphaFoldDB" id="A0A1G9VYF8"/>
<evidence type="ECO:0000256" key="7">
    <source>
        <dbReference type="ARBA" id="ARBA00022982"/>
    </source>
</evidence>
<proteinExistence type="predicted"/>
<dbReference type="GO" id="GO:0030077">
    <property type="term" value="C:plasma membrane light-harvesting complex"/>
    <property type="evidence" value="ECO:0007669"/>
    <property type="project" value="InterPro"/>
</dbReference>
<dbReference type="GO" id="GO:0020037">
    <property type="term" value="F:heme binding"/>
    <property type="evidence" value="ECO:0007669"/>
    <property type="project" value="InterPro"/>
</dbReference>
<evidence type="ECO:0000256" key="4">
    <source>
        <dbReference type="ARBA" id="ARBA00022531"/>
    </source>
</evidence>
<keyword evidence="7" id="KW-0249">Electron transport</keyword>
<gene>
    <name evidence="10" type="ORF">SAMN05216360_103334</name>
</gene>
<feature type="compositionally biased region" description="Low complexity" evidence="9">
    <location>
        <begin position="356"/>
        <end position="369"/>
    </location>
</feature>
<evidence type="ECO:0000313" key="10">
    <source>
        <dbReference type="EMBL" id="SDM77173.1"/>
    </source>
</evidence>
<dbReference type="CDD" id="cd09224">
    <property type="entry name" value="CytoC_RC"/>
    <property type="match status" value="1"/>
</dbReference>
<reference evidence="11" key="1">
    <citation type="submission" date="2016-10" db="EMBL/GenBank/DDBJ databases">
        <authorList>
            <person name="Varghese N."/>
            <person name="Submissions S."/>
        </authorList>
    </citation>
    <scope>NUCLEOTIDE SEQUENCE [LARGE SCALE GENOMIC DNA]</scope>
    <source>
        <strain evidence="11">BL47</strain>
    </source>
</reference>
<sequence>MRIGPPLLAVGAACAGLFAVFVPTWNLPTKGTQLGPNGPSLVQYAPTGSPIFQTRNGPPPANPPLIADTRPATEVYKNVTVLTDLNAGQFMQLQQAITNWVAPQQGCNFCHAGADFASDAKPTKGAARDMMRMVRHLNADWKEHVGEAGVTCWSCHRGQPVPAEVWFTRPPHPEGAHMDKPENWNEAGDSVRQFFPNDGYELYILQDTPGLAQSYTALPSGQAADQVVVKRLYEYMMQMTSGIGVNCTYCHNSRAFFDWGQSLPARWTGYSGIQMTRDINRNVLLPLAARMPQIRDTADTPHDIVLPERMRGPQQGNGFVLCASCHYGLPKPDDHAADLLKDFPGLKGPGRAHADAGPTTGTSGGLTAASQGDQR</sequence>
<dbReference type="STRING" id="582672.SAMN05216360_103334"/>
<dbReference type="InterPro" id="IPR036280">
    <property type="entry name" value="Multihaem_cyt_sf"/>
</dbReference>
<dbReference type="GO" id="GO:0005506">
    <property type="term" value="F:iron ion binding"/>
    <property type="evidence" value="ECO:0007669"/>
    <property type="project" value="InterPro"/>
</dbReference>
<keyword evidence="4" id="KW-0602">Photosynthesis</keyword>
<dbReference type="InterPro" id="IPR023119">
    <property type="entry name" value="Multihaem_cyt_PRC_cyt_su-like"/>
</dbReference>
<dbReference type="GO" id="GO:0019684">
    <property type="term" value="P:photosynthesis, light reaction"/>
    <property type="evidence" value="ECO:0007669"/>
    <property type="project" value="InterPro"/>
</dbReference>
<dbReference type="InterPro" id="IPR003158">
    <property type="entry name" value="Photosyn_RC_cyt_c-su"/>
</dbReference>
<dbReference type="Pfam" id="PF02276">
    <property type="entry name" value="CytoC_RC"/>
    <property type="match status" value="1"/>
</dbReference>
<evidence type="ECO:0000313" key="11">
    <source>
        <dbReference type="Proteomes" id="UP000198704"/>
    </source>
</evidence>
<keyword evidence="3" id="KW-0813">Transport</keyword>
<dbReference type="OrthoDB" id="9813732at2"/>
<keyword evidence="11" id="KW-1185">Reference proteome</keyword>
<dbReference type="Proteomes" id="UP000198704">
    <property type="component" value="Unassembled WGS sequence"/>
</dbReference>
<evidence type="ECO:0000256" key="8">
    <source>
        <dbReference type="ARBA" id="ARBA00023004"/>
    </source>
</evidence>